<dbReference type="EMBL" id="BAABME010025358">
    <property type="protein sequence ID" value="GAA0171997.1"/>
    <property type="molecule type" value="Genomic_DNA"/>
</dbReference>
<feature type="region of interest" description="Disordered" evidence="1">
    <location>
        <begin position="149"/>
        <end position="168"/>
    </location>
</feature>
<proteinExistence type="predicted"/>
<reference evidence="2 3" key="1">
    <citation type="submission" date="2024-01" db="EMBL/GenBank/DDBJ databases">
        <title>The complete chloroplast genome sequence of Lithospermum erythrorhizon: insights into the phylogenetic relationship among Boraginaceae species and the maternal lineages of purple gromwells.</title>
        <authorList>
            <person name="Okada T."/>
            <person name="Watanabe K."/>
        </authorList>
    </citation>
    <scope>NUCLEOTIDE SEQUENCE [LARGE SCALE GENOMIC DNA]</scope>
</reference>
<evidence type="ECO:0000313" key="2">
    <source>
        <dbReference type="EMBL" id="GAA0171997.1"/>
    </source>
</evidence>
<keyword evidence="3" id="KW-1185">Reference proteome</keyword>
<evidence type="ECO:0000256" key="1">
    <source>
        <dbReference type="SAM" id="MobiDB-lite"/>
    </source>
</evidence>
<accession>A0AAV3R6I6</accession>
<name>A0AAV3R6I6_LITER</name>
<organism evidence="2 3">
    <name type="scientific">Lithospermum erythrorhizon</name>
    <name type="common">Purple gromwell</name>
    <name type="synonym">Lithospermum officinale var. erythrorhizon</name>
    <dbReference type="NCBI Taxonomy" id="34254"/>
    <lineage>
        <taxon>Eukaryota</taxon>
        <taxon>Viridiplantae</taxon>
        <taxon>Streptophyta</taxon>
        <taxon>Embryophyta</taxon>
        <taxon>Tracheophyta</taxon>
        <taxon>Spermatophyta</taxon>
        <taxon>Magnoliopsida</taxon>
        <taxon>eudicotyledons</taxon>
        <taxon>Gunneridae</taxon>
        <taxon>Pentapetalae</taxon>
        <taxon>asterids</taxon>
        <taxon>lamiids</taxon>
        <taxon>Boraginales</taxon>
        <taxon>Boraginaceae</taxon>
        <taxon>Boraginoideae</taxon>
        <taxon>Lithospermeae</taxon>
        <taxon>Lithospermum</taxon>
    </lineage>
</organism>
<dbReference type="AlphaFoldDB" id="A0AAV3R6I6"/>
<comment type="caution">
    <text evidence="2">The sequence shown here is derived from an EMBL/GenBank/DDBJ whole genome shotgun (WGS) entry which is preliminary data.</text>
</comment>
<sequence length="168" mass="18933">MGERVPRIWTPLSKAKLPKFTKSAQVKAQIALLQGVFPESWDYKVFCEEGVLIHASIIRSKEFDCKRANEAEQKALLAQESVGRAVEEYRTSEAYQEDLGMEAAYCLSLFVKTFKDASPSMVAHYQEYTSGYPSHWFTSLDINAHLSPMEGEEGGVNPEAQDPKLSFF</sequence>
<evidence type="ECO:0000313" key="3">
    <source>
        <dbReference type="Proteomes" id="UP001454036"/>
    </source>
</evidence>
<gene>
    <name evidence="2" type="ORF">LIER_41259</name>
</gene>
<dbReference type="Proteomes" id="UP001454036">
    <property type="component" value="Unassembled WGS sequence"/>
</dbReference>
<protein>
    <submittedName>
        <fullName evidence="2">Uncharacterized protein</fullName>
    </submittedName>
</protein>